<dbReference type="InterPro" id="IPR039261">
    <property type="entry name" value="FNR_nucleotide-bd"/>
</dbReference>
<dbReference type="InterPro" id="IPR051930">
    <property type="entry name" value="FNR_type-1"/>
</dbReference>
<keyword evidence="3" id="KW-0547">Nucleotide-binding</keyword>
<dbReference type="SUPFAM" id="SSF63380">
    <property type="entry name" value="Riboflavin synthase domain-like"/>
    <property type="match status" value="1"/>
</dbReference>
<accession>A0ABQ5QH47</accession>
<feature type="domain" description="FAD-binding FR-type" evidence="4">
    <location>
        <begin position="1"/>
        <end position="120"/>
    </location>
</feature>
<reference evidence="5 6" key="1">
    <citation type="journal article" date="2023" name="Antonie Van Leeuwenhoek">
        <title>Mesoterricola silvestris gen. nov., sp. nov., Mesoterricola sediminis sp. nov., Geothrix oryzae sp. nov., Geothrix edaphica sp. nov., Geothrix rubra sp. nov., and Geothrix limicola sp. nov., six novel members of Acidobacteriota isolated from soils.</title>
        <authorList>
            <person name="Itoh H."/>
            <person name="Sugisawa Y."/>
            <person name="Mise K."/>
            <person name="Xu Z."/>
            <person name="Kuniyasu M."/>
            <person name="Ushijima N."/>
            <person name="Kawano K."/>
            <person name="Kobayashi E."/>
            <person name="Shiratori Y."/>
            <person name="Masuda Y."/>
            <person name="Senoo K."/>
        </authorList>
    </citation>
    <scope>NUCLEOTIDE SEQUENCE [LARGE SCALE GENOMIC DNA]</scope>
    <source>
        <strain evidence="5 6">Red804</strain>
    </source>
</reference>
<name>A0ABQ5QH47_9BACT</name>
<dbReference type="SUPFAM" id="SSF52343">
    <property type="entry name" value="Ferredoxin reductase-like, C-terminal NADP-linked domain"/>
    <property type="match status" value="1"/>
</dbReference>
<dbReference type="PROSITE" id="PS51384">
    <property type="entry name" value="FAD_FR"/>
    <property type="match status" value="1"/>
</dbReference>
<evidence type="ECO:0000256" key="1">
    <source>
        <dbReference type="ARBA" id="ARBA00008312"/>
    </source>
</evidence>
<evidence type="ECO:0000259" key="4">
    <source>
        <dbReference type="PROSITE" id="PS51384"/>
    </source>
</evidence>
<dbReference type="Proteomes" id="UP001165069">
    <property type="component" value="Unassembled WGS sequence"/>
</dbReference>
<dbReference type="InterPro" id="IPR001433">
    <property type="entry name" value="OxRdtase_FAD/NAD-bd"/>
</dbReference>
<comment type="similarity">
    <text evidence="1">Belongs to the ferredoxin--NADP reductase type 1 family.</text>
</comment>
<dbReference type="Gene3D" id="3.40.50.80">
    <property type="entry name" value="Nucleotide-binding domain of ferredoxin-NADP reductase (FNR) module"/>
    <property type="match status" value="1"/>
</dbReference>
<keyword evidence="6" id="KW-1185">Reference proteome</keyword>
<sequence>MPDLNAFITQRIDFAPGLAVLRVAPDGWELPAFKPGQFAVLGLAASAPRCADSEPEDPAPAPDAFIRRAYSIASSSLEREYLEFYIAHVKSGSLTPRLFSLQVGDRVWLSPKASGLFTLEQVPEDQNLIFISTGTGLAPYMSMIHTHLNPSQTRRIAVLQGARNSWDLGYRAELFHLQHLASNFTYIPVITRPAAELVPWKGHTGRLQAFWGERVLDAVWGFAPSPADTHVFLCGNPDMIEAMKPLLEAEGFKLHTKQEPGQIHVEEYW</sequence>
<dbReference type="PANTHER" id="PTHR47878:SF2">
    <property type="entry name" value="OXIDOREDUCTASE FAD_NAD(P)-BINDING DOMAIN PROTEIN"/>
    <property type="match status" value="1"/>
</dbReference>
<evidence type="ECO:0000313" key="6">
    <source>
        <dbReference type="Proteomes" id="UP001165069"/>
    </source>
</evidence>
<dbReference type="InterPro" id="IPR017927">
    <property type="entry name" value="FAD-bd_FR_type"/>
</dbReference>
<dbReference type="RefSeq" id="WP_285576174.1">
    <property type="nucleotide sequence ID" value="NZ_BSDE01000005.1"/>
</dbReference>
<dbReference type="Pfam" id="PF00175">
    <property type="entry name" value="NAD_binding_1"/>
    <property type="match status" value="1"/>
</dbReference>
<proteinExistence type="inferred from homology"/>
<evidence type="ECO:0000256" key="2">
    <source>
        <dbReference type="ARBA" id="ARBA00013223"/>
    </source>
</evidence>
<evidence type="ECO:0000313" key="5">
    <source>
        <dbReference type="EMBL" id="GLH74184.1"/>
    </source>
</evidence>
<dbReference type="InterPro" id="IPR033892">
    <property type="entry name" value="FNR_bac"/>
</dbReference>
<dbReference type="Gene3D" id="2.40.30.10">
    <property type="entry name" value="Translation factors"/>
    <property type="match status" value="1"/>
</dbReference>
<dbReference type="InterPro" id="IPR001709">
    <property type="entry name" value="Flavoprot_Pyr_Nucl_cyt_Rdtase"/>
</dbReference>
<comment type="caution">
    <text evidence="5">The sequence shown here is derived from an EMBL/GenBank/DDBJ whole genome shotgun (WGS) entry which is preliminary data.</text>
</comment>
<evidence type="ECO:0000256" key="3">
    <source>
        <dbReference type="ARBA" id="ARBA00022741"/>
    </source>
</evidence>
<dbReference type="PRINTS" id="PR00371">
    <property type="entry name" value="FPNCR"/>
</dbReference>
<dbReference type="EC" id="1.18.1.2" evidence="2"/>
<protein>
    <recommendedName>
        <fullName evidence="2">ferredoxin--NADP(+) reductase</fullName>
        <ecNumber evidence="2">1.18.1.2</ecNumber>
    </recommendedName>
</protein>
<dbReference type="EMBL" id="BSDE01000005">
    <property type="protein sequence ID" value="GLH74184.1"/>
    <property type="molecule type" value="Genomic_DNA"/>
</dbReference>
<organism evidence="5 6">
    <name type="scientific">Geothrix limicola</name>
    <dbReference type="NCBI Taxonomy" id="2927978"/>
    <lineage>
        <taxon>Bacteria</taxon>
        <taxon>Pseudomonadati</taxon>
        <taxon>Acidobacteriota</taxon>
        <taxon>Holophagae</taxon>
        <taxon>Holophagales</taxon>
        <taxon>Holophagaceae</taxon>
        <taxon>Geothrix</taxon>
    </lineage>
</organism>
<dbReference type="CDD" id="cd06195">
    <property type="entry name" value="FNR1"/>
    <property type="match status" value="1"/>
</dbReference>
<dbReference type="PANTHER" id="PTHR47878">
    <property type="entry name" value="OXIDOREDUCTASE FAD/NAD(P)-BINDING DOMAIN PROTEIN"/>
    <property type="match status" value="1"/>
</dbReference>
<dbReference type="InterPro" id="IPR017938">
    <property type="entry name" value="Riboflavin_synthase-like_b-brl"/>
</dbReference>
<gene>
    <name evidence="5" type="primary">fpr</name>
    <name evidence="5" type="ORF">GETHLI_26860</name>
</gene>